<sequence>MKHEENYLEFKLEPKMNLPITEPKKFQLGFKHILTVFANQSKFEKEAISNLLRNTAFDDCKSIIRRRLGCEHTCPGCGVKCSKPSLHPAEQVKVLPEYCQCQTDECICPDVTYVDCVSHENDYHIPTAFHGERYHKTHKPYLHSCYQQWTTVGIHTGDGEIIHPKRLYYNKKHLQWYKNLDNLAKTAPDKDDPCPSEEQRRAWMTVRHYLTAKNKMNDYTDEEYDEMLYPKEFNTIPINFQITWKETKILTVFIYQMTISPVLYFNYHARTKIKRTM</sequence>
<organism evidence="2 3">
    <name type="scientific">Rotaria magnacalcarata</name>
    <dbReference type="NCBI Taxonomy" id="392030"/>
    <lineage>
        <taxon>Eukaryota</taxon>
        <taxon>Metazoa</taxon>
        <taxon>Spiralia</taxon>
        <taxon>Gnathifera</taxon>
        <taxon>Rotifera</taxon>
        <taxon>Eurotatoria</taxon>
        <taxon>Bdelloidea</taxon>
        <taxon>Philodinida</taxon>
        <taxon>Philodinidae</taxon>
        <taxon>Rotaria</taxon>
    </lineage>
</organism>
<evidence type="ECO:0000256" key="1">
    <source>
        <dbReference type="SAM" id="Phobius"/>
    </source>
</evidence>
<proteinExistence type="predicted"/>
<keyword evidence="1" id="KW-0472">Membrane</keyword>
<feature type="transmembrane region" description="Helical" evidence="1">
    <location>
        <begin position="249"/>
        <end position="267"/>
    </location>
</feature>
<dbReference type="EMBL" id="CAJNOV010000840">
    <property type="protein sequence ID" value="CAF1040720.1"/>
    <property type="molecule type" value="Genomic_DNA"/>
</dbReference>
<evidence type="ECO:0000313" key="2">
    <source>
        <dbReference type="EMBL" id="CAF1040720.1"/>
    </source>
</evidence>
<protein>
    <submittedName>
        <fullName evidence="2">Uncharacterized protein</fullName>
    </submittedName>
</protein>
<dbReference type="AlphaFoldDB" id="A0A814JPU5"/>
<comment type="caution">
    <text evidence="2">The sequence shown here is derived from an EMBL/GenBank/DDBJ whole genome shotgun (WGS) entry which is preliminary data.</text>
</comment>
<dbReference type="Proteomes" id="UP000663855">
    <property type="component" value="Unassembled WGS sequence"/>
</dbReference>
<name>A0A814JPU5_9BILA</name>
<gene>
    <name evidence="2" type="ORF">CJN711_LOCUS4262</name>
</gene>
<evidence type="ECO:0000313" key="3">
    <source>
        <dbReference type="Proteomes" id="UP000663855"/>
    </source>
</evidence>
<keyword evidence="1" id="KW-0812">Transmembrane</keyword>
<accession>A0A814JPU5</accession>
<reference evidence="2" key="1">
    <citation type="submission" date="2021-02" db="EMBL/GenBank/DDBJ databases">
        <authorList>
            <person name="Nowell W R."/>
        </authorList>
    </citation>
    <scope>NUCLEOTIDE SEQUENCE</scope>
</reference>
<keyword evidence="1" id="KW-1133">Transmembrane helix</keyword>